<comment type="caution">
    <text evidence="3">The sequence shown here is derived from an EMBL/GenBank/DDBJ whole genome shotgun (WGS) entry which is preliminary data.</text>
</comment>
<keyword evidence="2" id="KW-0812">Transmembrane</keyword>
<reference evidence="3 4" key="1">
    <citation type="submission" date="2019-03" db="EMBL/GenBank/DDBJ databases">
        <title>Single cell metagenomics reveals metabolic interactions within the superorganism composed of flagellate Streblomastix strix and complex community of Bacteroidetes bacteria on its surface.</title>
        <authorList>
            <person name="Treitli S.C."/>
            <person name="Kolisko M."/>
            <person name="Husnik F."/>
            <person name="Keeling P."/>
            <person name="Hampl V."/>
        </authorList>
    </citation>
    <scope>NUCLEOTIDE SEQUENCE [LARGE SCALE GENOMIC DNA]</scope>
    <source>
        <strain evidence="3">ST1C</strain>
    </source>
</reference>
<dbReference type="AlphaFoldDB" id="A0A5J4U671"/>
<dbReference type="EMBL" id="SNRW01020444">
    <property type="protein sequence ID" value="KAA6365452.1"/>
    <property type="molecule type" value="Genomic_DNA"/>
</dbReference>
<feature type="transmembrane region" description="Helical" evidence="2">
    <location>
        <begin position="75"/>
        <end position="94"/>
    </location>
</feature>
<keyword evidence="2" id="KW-0472">Membrane</keyword>
<accession>A0A5J4U671</accession>
<feature type="compositionally biased region" description="Acidic residues" evidence="1">
    <location>
        <begin position="1"/>
        <end position="10"/>
    </location>
</feature>
<gene>
    <name evidence="3" type="ORF">EZS28_039022</name>
</gene>
<sequence length="127" mass="14846">MDNKGEEDDESNKAFGDQEDIDLDIEMNVEGLIMNQELEVGRLLEEEELEEKKKMKKKIITMMIIKELIGSKVKAITIVMLIIIMIIMLLFELMMKLKKKEKYQTSIYFGDGDQRSFQISPKFNSVF</sequence>
<feature type="region of interest" description="Disordered" evidence="1">
    <location>
        <begin position="1"/>
        <end position="20"/>
    </location>
</feature>
<keyword evidence="2" id="KW-1133">Transmembrane helix</keyword>
<organism evidence="3 4">
    <name type="scientific">Streblomastix strix</name>
    <dbReference type="NCBI Taxonomy" id="222440"/>
    <lineage>
        <taxon>Eukaryota</taxon>
        <taxon>Metamonada</taxon>
        <taxon>Preaxostyla</taxon>
        <taxon>Oxymonadida</taxon>
        <taxon>Streblomastigidae</taxon>
        <taxon>Streblomastix</taxon>
    </lineage>
</organism>
<protein>
    <submittedName>
        <fullName evidence="3">Uncharacterized protein</fullName>
    </submittedName>
</protein>
<evidence type="ECO:0000313" key="3">
    <source>
        <dbReference type="EMBL" id="KAA6365452.1"/>
    </source>
</evidence>
<evidence type="ECO:0000256" key="2">
    <source>
        <dbReference type="SAM" id="Phobius"/>
    </source>
</evidence>
<dbReference type="Proteomes" id="UP000324800">
    <property type="component" value="Unassembled WGS sequence"/>
</dbReference>
<proteinExistence type="predicted"/>
<evidence type="ECO:0000256" key="1">
    <source>
        <dbReference type="SAM" id="MobiDB-lite"/>
    </source>
</evidence>
<name>A0A5J4U671_9EUKA</name>
<evidence type="ECO:0000313" key="4">
    <source>
        <dbReference type="Proteomes" id="UP000324800"/>
    </source>
</evidence>